<evidence type="ECO:0000256" key="3">
    <source>
        <dbReference type="PROSITE-ProRule" id="PRU00059"/>
    </source>
</evidence>
<keyword evidence="9" id="KW-1185">Reference proteome</keyword>
<name>A0A8J2KSM7_9HEXA</name>
<evidence type="ECO:0000256" key="4">
    <source>
        <dbReference type="SAM" id="MobiDB-lite"/>
    </source>
</evidence>
<organism evidence="8 9">
    <name type="scientific">Allacma fusca</name>
    <dbReference type="NCBI Taxonomy" id="39272"/>
    <lineage>
        <taxon>Eukaryota</taxon>
        <taxon>Metazoa</taxon>
        <taxon>Ecdysozoa</taxon>
        <taxon>Arthropoda</taxon>
        <taxon>Hexapoda</taxon>
        <taxon>Collembola</taxon>
        <taxon>Symphypleona</taxon>
        <taxon>Sminthuridae</taxon>
        <taxon>Allacma</taxon>
    </lineage>
</organism>
<gene>
    <name evidence="8" type="ORF">AFUS01_LOCUS32744</name>
</gene>
<dbReference type="EMBL" id="CAJVCH010526433">
    <property type="protein sequence ID" value="CAG7822474.1"/>
    <property type="molecule type" value="Genomic_DNA"/>
</dbReference>
<evidence type="ECO:0000256" key="1">
    <source>
        <dbReference type="ARBA" id="ARBA00022737"/>
    </source>
</evidence>
<proteinExistence type="predicted"/>
<evidence type="ECO:0000256" key="6">
    <source>
        <dbReference type="SAM" id="SignalP"/>
    </source>
</evidence>
<dbReference type="PROSITE" id="PS01180">
    <property type="entry name" value="CUB"/>
    <property type="match status" value="2"/>
</dbReference>
<evidence type="ECO:0000313" key="9">
    <source>
        <dbReference type="Proteomes" id="UP000708208"/>
    </source>
</evidence>
<dbReference type="InterPro" id="IPR000859">
    <property type="entry name" value="CUB_dom"/>
</dbReference>
<feature type="region of interest" description="Disordered" evidence="4">
    <location>
        <begin position="480"/>
        <end position="505"/>
    </location>
</feature>
<keyword evidence="5" id="KW-1133">Transmembrane helix</keyword>
<dbReference type="CDD" id="cd00041">
    <property type="entry name" value="CUB"/>
    <property type="match status" value="2"/>
</dbReference>
<feature type="domain" description="CUB" evidence="7">
    <location>
        <begin position="158"/>
        <end position="292"/>
    </location>
</feature>
<dbReference type="PANTHER" id="PTHR24251">
    <property type="entry name" value="OVOCHYMASE-RELATED"/>
    <property type="match status" value="1"/>
</dbReference>
<comment type="caution">
    <text evidence="8">The sequence shown here is derived from an EMBL/GenBank/DDBJ whole genome shotgun (WGS) entry which is preliminary data.</text>
</comment>
<dbReference type="OrthoDB" id="10020456at2759"/>
<keyword evidence="5" id="KW-0472">Membrane</keyword>
<accession>A0A8J2KSM7</accession>
<keyword evidence="6" id="KW-0732">Signal</keyword>
<protein>
    <recommendedName>
        <fullName evidence="7">CUB domain-containing protein</fullName>
    </recommendedName>
</protein>
<comment type="caution">
    <text evidence="3">Lacks conserved residue(s) required for the propagation of feature annotation.</text>
</comment>
<evidence type="ECO:0000256" key="2">
    <source>
        <dbReference type="ARBA" id="ARBA00023157"/>
    </source>
</evidence>
<keyword evidence="2" id="KW-1015">Disulfide bond</keyword>
<dbReference type="FunFam" id="2.60.120.290:FF:000005">
    <property type="entry name" value="Procollagen C-endopeptidase enhancer 1"/>
    <property type="match status" value="1"/>
</dbReference>
<feature type="transmembrane region" description="Helical" evidence="5">
    <location>
        <begin position="363"/>
        <end position="385"/>
    </location>
</feature>
<feature type="domain" description="CUB" evidence="7">
    <location>
        <begin position="25"/>
        <end position="144"/>
    </location>
</feature>
<evidence type="ECO:0000256" key="5">
    <source>
        <dbReference type="SAM" id="Phobius"/>
    </source>
</evidence>
<keyword evidence="1" id="KW-0677">Repeat</keyword>
<sequence>MLSASDMITLAFLLSLLALSQSIPCPQVISTSSMSKSGNISSPNYPNPYPPDADCTYLLQGSESQGIEIIFHDLDLEPPYTAGCLSDYIDLDIYDLRDRMTLHKRFCGSTLPSTLTVLHPKAKLVFRSNHAVHHRGFLASYTFVEEGFVKAPNNTQPCGEEIVREGGGVLHFPGARQEIVKPLSGLDCTWLLRVDYNRRIYVRIQELEFQGSIENCHKAQLAIYDGYEHSFDESTVLKKFCGDKAHYKAEDERALLSTRNRLIVRFTTSTYDYKDRASANKNFGFRIVWSEVSSDDADTCAGKKRFSCKETRACISKDHLGTFSTCPQMNYCISMESVCDGIPHCAEYDASDERRCLGRSLNAVIIGAPVSLLVILFLALCTLLLKRRDLLKEMWRWGVCWRRQKSINAYVLDNGAHGLYPPIPPLEGLNRTDNSSVDSASICPLSDSESSDVSMCPYHGHKFMNQLPVLHEVYNLDSDDSSLLPPDDPRGNRRSHSTQYSLSPREQLHTWRLKNRPIKRTDAVCLSDECKSSSGEESPCLCHTPIPHLTAVNNEKVEDSGIELLDSFDLHNQHNSEKVTVIKKHDTTTVHRSIQTDADTCLPNVKVASTNTPETPFDSPIAKAFHPLCSTVTTFGVYPESTSTDV</sequence>
<keyword evidence="5" id="KW-0812">Transmembrane</keyword>
<evidence type="ECO:0000259" key="7">
    <source>
        <dbReference type="PROSITE" id="PS01180"/>
    </source>
</evidence>
<dbReference type="Pfam" id="PF00431">
    <property type="entry name" value="CUB"/>
    <property type="match status" value="2"/>
</dbReference>
<dbReference type="SMART" id="SM00042">
    <property type="entry name" value="CUB"/>
    <property type="match status" value="2"/>
</dbReference>
<dbReference type="CDD" id="cd00112">
    <property type="entry name" value="LDLa"/>
    <property type="match status" value="1"/>
</dbReference>
<dbReference type="AlphaFoldDB" id="A0A8J2KSM7"/>
<dbReference type="InterPro" id="IPR002172">
    <property type="entry name" value="LDrepeatLR_classA_rpt"/>
</dbReference>
<feature type="signal peptide" evidence="6">
    <location>
        <begin position="1"/>
        <end position="22"/>
    </location>
</feature>
<evidence type="ECO:0000313" key="8">
    <source>
        <dbReference type="EMBL" id="CAG7822474.1"/>
    </source>
</evidence>
<dbReference type="Proteomes" id="UP000708208">
    <property type="component" value="Unassembled WGS sequence"/>
</dbReference>
<feature type="chain" id="PRO_5035312866" description="CUB domain-containing protein" evidence="6">
    <location>
        <begin position="23"/>
        <end position="646"/>
    </location>
</feature>
<reference evidence="8" key="1">
    <citation type="submission" date="2021-06" db="EMBL/GenBank/DDBJ databases">
        <authorList>
            <person name="Hodson N. C."/>
            <person name="Mongue J. A."/>
            <person name="Jaron S. K."/>
        </authorList>
    </citation>
    <scope>NUCLEOTIDE SEQUENCE</scope>
</reference>